<dbReference type="PIRSF" id="PIRSF000521">
    <property type="entry name" value="Transaminase_4ab_Lys_Orn"/>
    <property type="match status" value="1"/>
</dbReference>
<protein>
    <submittedName>
        <fullName evidence="8">Aspartate aminotransferase family protein</fullName>
    </submittedName>
</protein>
<evidence type="ECO:0000313" key="9">
    <source>
        <dbReference type="Proteomes" id="UP000664122"/>
    </source>
</evidence>
<keyword evidence="9" id="KW-1185">Reference proteome</keyword>
<reference evidence="8" key="1">
    <citation type="submission" date="2021-03" db="EMBL/GenBank/DDBJ databases">
        <title>Whole genome sequence of Jiella sp. CQZ9-1.</title>
        <authorList>
            <person name="Tuo L."/>
        </authorList>
    </citation>
    <scope>NUCLEOTIDE SEQUENCE</scope>
    <source>
        <strain evidence="8">CQZ9-1</strain>
    </source>
</reference>
<organism evidence="8 9">
    <name type="scientific">Jiella flava</name>
    <dbReference type="NCBI Taxonomy" id="2816857"/>
    <lineage>
        <taxon>Bacteria</taxon>
        <taxon>Pseudomonadati</taxon>
        <taxon>Pseudomonadota</taxon>
        <taxon>Alphaproteobacteria</taxon>
        <taxon>Hyphomicrobiales</taxon>
        <taxon>Aurantimonadaceae</taxon>
        <taxon>Jiella</taxon>
    </lineage>
</organism>
<dbReference type="InterPro" id="IPR049704">
    <property type="entry name" value="Aminotrans_3_PPA_site"/>
</dbReference>
<evidence type="ECO:0000256" key="3">
    <source>
        <dbReference type="ARBA" id="ARBA00022576"/>
    </source>
</evidence>
<dbReference type="Gene3D" id="3.90.1150.10">
    <property type="entry name" value="Aspartate Aminotransferase, domain 1"/>
    <property type="match status" value="1"/>
</dbReference>
<evidence type="ECO:0000313" key="8">
    <source>
        <dbReference type="EMBL" id="MBO0661421.1"/>
    </source>
</evidence>
<dbReference type="PROSITE" id="PS00600">
    <property type="entry name" value="AA_TRANSFER_CLASS_3"/>
    <property type="match status" value="1"/>
</dbReference>
<dbReference type="NCBIfam" id="NF004767">
    <property type="entry name" value="PRK06105.1"/>
    <property type="match status" value="1"/>
</dbReference>
<dbReference type="GO" id="GO:0009448">
    <property type="term" value="P:gamma-aminobutyric acid metabolic process"/>
    <property type="evidence" value="ECO:0007669"/>
    <property type="project" value="TreeGrafter"/>
</dbReference>
<dbReference type="GO" id="GO:0004015">
    <property type="term" value="F:adenosylmethionine-8-amino-7-oxononanoate transaminase activity"/>
    <property type="evidence" value="ECO:0007669"/>
    <property type="project" value="TreeGrafter"/>
</dbReference>
<name>A0A939FWA3_9HYPH</name>
<dbReference type="CDD" id="cd00610">
    <property type="entry name" value="OAT_like"/>
    <property type="match status" value="1"/>
</dbReference>
<dbReference type="GO" id="GO:0009102">
    <property type="term" value="P:biotin biosynthetic process"/>
    <property type="evidence" value="ECO:0007669"/>
    <property type="project" value="TreeGrafter"/>
</dbReference>
<keyword evidence="4" id="KW-0808">Transferase</keyword>
<evidence type="ECO:0000256" key="1">
    <source>
        <dbReference type="ARBA" id="ARBA00001933"/>
    </source>
</evidence>
<evidence type="ECO:0000256" key="6">
    <source>
        <dbReference type="RuleBase" id="RU003560"/>
    </source>
</evidence>
<comment type="similarity">
    <text evidence="2 6">Belongs to the class-III pyridoxal-phosphate-dependent aminotransferase family.</text>
</comment>
<dbReference type="NCBIfam" id="NF005682">
    <property type="entry name" value="PRK07480.1"/>
    <property type="match status" value="1"/>
</dbReference>
<dbReference type="InterPro" id="IPR015421">
    <property type="entry name" value="PyrdxlP-dep_Trfase_major"/>
</dbReference>
<gene>
    <name evidence="8" type="ORF">J1C48_02425</name>
</gene>
<keyword evidence="3 8" id="KW-0032">Aminotransferase</keyword>
<dbReference type="AlphaFoldDB" id="A0A939FWA3"/>
<dbReference type="Pfam" id="PF00202">
    <property type="entry name" value="Aminotran_3"/>
    <property type="match status" value="1"/>
</dbReference>
<evidence type="ECO:0000256" key="2">
    <source>
        <dbReference type="ARBA" id="ARBA00008954"/>
    </source>
</evidence>
<accession>A0A939FWA3</accession>
<keyword evidence="5 6" id="KW-0663">Pyridoxal phosphate</keyword>
<dbReference type="Proteomes" id="UP000664122">
    <property type="component" value="Unassembled WGS sequence"/>
</dbReference>
<dbReference type="EMBL" id="JAFMPP010000001">
    <property type="protein sequence ID" value="MBO0661421.1"/>
    <property type="molecule type" value="Genomic_DNA"/>
</dbReference>
<dbReference type="GO" id="GO:0030170">
    <property type="term" value="F:pyridoxal phosphate binding"/>
    <property type="evidence" value="ECO:0007669"/>
    <property type="project" value="InterPro"/>
</dbReference>
<dbReference type="InterPro" id="IPR015422">
    <property type="entry name" value="PyrdxlP-dep_Trfase_small"/>
</dbReference>
<evidence type="ECO:0000256" key="4">
    <source>
        <dbReference type="ARBA" id="ARBA00022679"/>
    </source>
</evidence>
<proteinExistence type="inferred from homology"/>
<dbReference type="FunFam" id="3.40.640.10:FF:000014">
    <property type="entry name" value="Adenosylmethionine-8-amino-7-oxononanoate aminotransferase, probable"/>
    <property type="match status" value="1"/>
</dbReference>
<feature type="compositionally biased region" description="Polar residues" evidence="7">
    <location>
        <begin position="1"/>
        <end position="10"/>
    </location>
</feature>
<dbReference type="Gene3D" id="3.40.640.10">
    <property type="entry name" value="Type I PLP-dependent aspartate aminotransferase-like (Major domain)"/>
    <property type="match status" value="1"/>
</dbReference>
<dbReference type="SUPFAM" id="SSF53383">
    <property type="entry name" value="PLP-dependent transferases"/>
    <property type="match status" value="1"/>
</dbReference>
<evidence type="ECO:0000256" key="7">
    <source>
        <dbReference type="SAM" id="MobiDB-lite"/>
    </source>
</evidence>
<feature type="region of interest" description="Disordered" evidence="7">
    <location>
        <begin position="1"/>
        <end position="34"/>
    </location>
</feature>
<dbReference type="PANTHER" id="PTHR42684:SF3">
    <property type="entry name" value="ADENOSYLMETHIONINE-8-AMINO-7-OXONONANOATE AMINOTRANSFERASE"/>
    <property type="match status" value="1"/>
</dbReference>
<dbReference type="InterPro" id="IPR005814">
    <property type="entry name" value="Aminotrans_3"/>
</dbReference>
<dbReference type="PANTHER" id="PTHR42684">
    <property type="entry name" value="ADENOSYLMETHIONINE-8-AMINO-7-OXONONANOATE AMINOTRANSFERASE"/>
    <property type="match status" value="1"/>
</dbReference>
<comment type="caution">
    <text evidence="8">The sequence shown here is derived from an EMBL/GenBank/DDBJ whole genome shotgun (WGS) entry which is preliminary data.</text>
</comment>
<evidence type="ECO:0000256" key="5">
    <source>
        <dbReference type="ARBA" id="ARBA00022898"/>
    </source>
</evidence>
<sequence length="509" mass="55603">MAGSETSCNVQHHALNPVPVKPVPVKPVHDTKRPARSRFVSIPSRISKVTNHISNSLAHADISSVLHPYTDARAHERQGPVVIDHGKGIYVYDDKGNEYIEGLAGLWSVAIGFNEPRLVKTAAEQMAKLPYYHTFSHKSHEPSIRLAEKLVEMTPPSLNHVFFTSSGSEANDTMVKMVWYMNNALGRPNKKKFLARNKAYHGITVASGSLTGLPNNHRDFDLPAIPVRHLTCPHFYRFAEEGETEVEFAARLVAEAEAAILEEGPETIAAFIGEPLMAAGGVMAPPEGYWQGIEALCRKYDILLVADEVICGFGRLGTTFGCEYFGFTPDIMITSKQLTSSYMPLAAIVFSDDVYNAIADNTAKIGTFGHGFTASGHPVATAVGLENLKIIEERELVANAAKVGRFFQARLRELADHPLVGEVRGIGLIAAVEMVADKQTKRPFAQPGKIGATAFSATQEHGLIVRAIGDSIALCPPLIIDEVQVDELVNRLKKALDDVAEWRSSENFN</sequence>
<dbReference type="InterPro" id="IPR015424">
    <property type="entry name" value="PyrdxlP-dep_Trfase"/>
</dbReference>
<comment type="cofactor">
    <cofactor evidence="1">
        <name>pyridoxal 5'-phosphate</name>
        <dbReference type="ChEBI" id="CHEBI:597326"/>
    </cofactor>
</comment>